<dbReference type="GeneTree" id="ENSGT01000000214434"/>
<evidence type="ECO:0000256" key="2">
    <source>
        <dbReference type="ARBA" id="ARBA00022679"/>
    </source>
</evidence>
<dbReference type="PANTHER" id="PTHR43435">
    <property type="entry name" value="RIBULOKINASE"/>
    <property type="match status" value="1"/>
</dbReference>
<evidence type="ECO:0000313" key="6">
    <source>
        <dbReference type="Ensembl" id="ENSEBUP00000011911.1"/>
    </source>
</evidence>
<evidence type="ECO:0000259" key="5">
    <source>
        <dbReference type="Pfam" id="PF02782"/>
    </source>
</evidence>
<dbReference type="PANTHER" id="PTHR43435:SF4">
    <property type="entry name" value="FGGY CARBOHYDRATE KINASE DOMAIN-CONTAINING PROTEIN"/>
    <property type="match status" value="1"/>
</dbReference>
<dbReference type="InterPro" id="IPR000577">
    <property type="entry name" value="Carb_kinase_FGGY"/>
</dbReference>
<reference evidence="6" key="1">
    <citation type="submission" date="2025-05" db="UniProtKB">
        <authorList>
            <consortium name="Ensembl"/>
        </authorList>
    </citation>
    <scope>IDENTIFICATION</scope>
</reference>
<feature type="domain" description="Carbohydrate kinase FGGY N-terminal" evidence="4">
    <location>
        <begin position="4"/>
        <end position="269"/>
    </location>
</feature>
<evidence type="ECO:0000256" key="3">
    <source>
        <dbReference type="ARBA" id="ARBA00022777"/>
    </source>
</evidence>
<proteinExistence type="inferred from homology"/>
<dbReference type="InterPro" id="IPR006003">
    <property type="entry name" value="FGGY_RbtK-like"/>
</dbReference>
<dbReference type="Gene3D" id="3.30.420.40">
    <property type="match status" value="1"/>
</dbReference>
<feature type="domain" description="Carbohydrate kinase FGGY C-terminal" evidence="5">
    <location>
        <begin position="291"/>
        <end position="500"/>
    </location>
</feature>
<name>A0A8C4Q996_EPTBU</name>
<dbReference type="AlphaFoldDB" id="A0A8C4Q996"/>
<accession>A0A8C4Q996</accession>
<comment type="similarity">
    <text evidence="1">Belongs to the FGGY kinase family.</text>
</comment>
<dbReference type="SUPFAM" id="SSF53067">
    <property type="entry name" value="Actin-like ATPase domain"/>
    <property type="match status" value="2"/>
</dbReference>
<dbReference type="OMA" id="HKAMWHE"/>
<dbReference type="Ensembl" id="ENSEBUT00000012547.1">
    <property type="protein sequence ID" value="ENSEBUP00000011971.1"/>
    <property type="gene ID" value="ENSEBUG00000007619.1"/>
</dbReference>
<dbReference type="Pfam" id="PF00370">
    <property type="entry name" value="FGGY_N"/>
    <property type="match status" value="1"/>
</dbReference>
<evidence type="ECO:0000259" key="4">
    <source>
        <dbReference type="Pfam" id="PF00370"/>
    </source>
</evidence>
<evidence type="ECO:0000256" key="1">
    <source>
        <dbReference type="ARBA" id="ARBA00009156"/>
    </source>
</evidence>
<dbReference type="GO" id="GO:0019150">
    <property type="term" value="F:D-ribulokinase activity"/>
    <property type="evidence" value="ECO:0007669"/>
    <property type="project" value="TreeGrafter"/>
</dbReference>
<dbReference type="NCBIfam" id="TIGR01315">
    <property type="entry name" value="5C_CHO_kinase"/>
    <property type="match status" value="1"/>
</dbReference>
<dbReference type="GO" id="GO:0019321">
    <property type="term" value="P:pentose metabolic process"/>
    <property type="evidence" value="ECO:0007669"/>
    <property type="project" value="TreeGrafter"/>
</dbReference>
<dbReference type="Gene3D" id="1.20.58.2240">
    <property type="match status" value="1"/>
</dbReference>
<dbReference type="InterPro" id="IPR018484">
    <property type="entry name" value="FGGY_N"/>
</dbReference>
<organism evidence="6 7">
    <name type="scientific">Eptatretus burgeri</name>
    <name type="common">Inshore hagfish</name>
    <dbReference type="NCBI Taxonomy" id="7764"/>
    <lineage>
        <taxon>Eukaryota</taxon>
        <taxon>Metazoa</taxon>
        <taxon>Chordata</taxon>
        <taxon>Craniata</taxon>
        <taxon>Vertebrata</taxon>
        <taxon>Cyclostomata</taxon>
        <taxon>Myxini</taxon>
        <taxon>Myxiniformes</taxon>
        <taxon>Myxinidae</taxon>
        <taxon>Eptatretinae</taxon>
        <taxon>Eptatretus</taxon>
    </lineage>
</organism>
<dbReference type="Ensembl" id="ENSEBUT00000012487.1">
    <property type="protein sequence ID" value="ENSEBUP00000011911.1"/>
    <property type="gene ID" value="ENSEBUG00000007619.1"/>
</dbReference>
<dbReference type="InterPro" id="IPR043129">
    <property type="entry name" value="ATPase_NBD"/>
</dbReference>
<sequence>MRCVLALDIGSSSVRAAIVSSSGALLARSECALSIWAPSPGHYEQSSSQLWAASCIAATDVMQNVALEDVCGVAFDGTCSLVVLDDEFQPLPVNDAGIKDRNVLMWMDHRAGDQAKRCRGGLSTKEIAAEEMEIQAENIAKKRMSLEMHPPRLMWLKENLSETWKLAGHFMDLPDFLTWKATGNLTRSLCSLLCKWGGYEVGNGWNKDFWESIGLPELTGKGQSKIGLSAACPGHTLGVLTPTAARELGVTPGIPVAVSLIDAHAGGLGVIGADVIGRALPCEGRPITSRLAIIAGTSTCHMAVSEEAIEIGGIWGPFHSAMVPGLWLNEAGQSAAGSLIDHIVSGHPAYKDLQTAADSSGQSIYDYLNEKLITMVPAGSHLAQLTSDLHIWPDFHGNRSPESDPDLRGMIVGLSLSHSLSNLSLQYLACIQALALGTRHILCSLLHNGYDISTIFMCGGLSRNKLFAQCHADATGLPVVLPANGEGVLTGTAILAATAANIFPSVQDAMRHMSSAGEIILPNVELSRFYDKKFSVFLKLLEHQREYTSLMSGE</sequence>
<dbReference type="CDD" id="cd07782">
    <property type="entry name" value="ASKHA_NBD_FGGY_D-RBK"/>
    <property type="match status" value="1"/>
</dbReference>
<dbReference type="GO" id="GO:0005737">
    <property type="term" value="C:cytoplasm"/>
    <property type="evidence" value="ECO:0007669"/>
    <property type="project" value="TreeGrafter"/>
</dbReference>
<dbReference type="Proteomes" id="UP000694388">
    <property type="component" value="Unplaced"/>
</dbReference>
<keyword evidence="3" id="KW-0418">Kinase</keyword>
<protein>
    <submittedName>
        <fullName evidence="6">FGGY carbohydrate kinase domain containing</fullName>
    </submittedName>
</protein>
<keyword evidence="2" id="KW-0808">Transferase</keyword>
<keyword evidence="7" id="KW-1185">Reference proteome</keyword>
<dbReference type="InterPro" id="IPR018485">
    <property type="entry name" value="FGGY_C"/>
</dbReference>
<dbReference type="PIRSF" id="PIRSF000538">
    <property type="entry name" value="GlpK"/>
    <property type="match status" value="1"/>
</dbReference>
<evidence type="ECO:0000313" key="7">
    <source>
        <dbReference type="Proteomes" id="UP000694388"/>
    </source>
</evidence>
<dbReference type="Pfam" id="PF02782">
    <property type="entry name" value="FGGY_C"/>
    <property type="match status" value="1"/>
</dbReference>